<organism evidence="3 4">
    <name type="scientific">Shewanella metallivivens</name>
    <dbReference type="NCBI Taxonomy" id="2872342"/>
    <lineage>
        <taxon>Bacteria</taxon>
        <taxon>Pseudomonadati</taxon>
        <taxon>Pseudomonadota</taxon>
        <taxon>Gammaproteobacteria</taxon>
        <taxon>Alteromonadales</taxon>
        <taxon>Shewanellaceae</taxon>
        <taxon>Shewanella</taxon>
    </lineage>
</organism>
<dbReference type="PROSITE" id="PS51257">
    <property type="entry name" value="PROKAR_LIPOPROTEIN"/>
    <property type="match status" value="1"/>
</dbReference>
<feature type="domain" description="DUF218" evidence="2">
    <location>
        <begin position="83"/>
        <end position="240"/>
    </location>
</feature>
<name>A0ABT5TG35_9GAMM</name>
<dbReference type="CDD" id="cd06259">
    <property type="entry name" value="YdcF-like"/>
    <property type="match status" value="1"/>
</dbReference>
<dbReference type="Proteomes" id="UP001213691">
    <property type="component" value="Unassembled WGS sequence"/>
</dbReference>
<gene>
    <name evidence="3" type="ORF">PQR79_00285</name>
</gene>
<comment type="caution">
    <text evidence="3">The sequence shown here is derived from an EMBL/GenBank/DDBJ whole genome shotgun (WGS) entry which is preliminary data.</text>
</comment>
<keyword evidence="4" id="KW-1185">Reference proteome</keyword>
<dbReference type="InterPro" id="IPR014729">
    <property type="entry name" value="Rossmann-like_a/b/a_fold"/>
</dbReference>
<dbReference type="EMBL" id="JAQQPZ010000001">
    <property type="protein sequence ID" value="MDD8057578.1"/>
    <property type="molecule type" value="Genomic_DNA"/>
</dbReference>
<dbReference type="InterPro" id="IPR003848">
    <property type="entry name" value="DUF218"/>
</dbReference>
<dbReference type="Gene3D" id="3.40.50.620">
    <property type="entry name" value="HUPs"/>
    <property type="match status" value="1"/>
</dbReference>
<dbReference type="PANTHER" id="PTHR30336:SF4">
    <property type="entry name" value="ENVELOPE BIOGENESIS FACTOR ELYC"/>
    <property type="match status" value="1"/>
</dbReference>
<evidence type="ECO:0000313" key="3">
    <source>
        <dbReference type="EMBL" id="MDD8057578.1"/>
    </source>
</evidence>
<evidence type="ECO:0000313" key="4">
    <source>
        <dbReference type="Proteomes" id="UP001213691"/>
    </source>
</evidence>
<dbReference type="RefSeq" id="WP_238106082.1">
    <property type="nucleotide sequence ID" value="NZ_JAQQPZ010000001.1"/>
</dbReference>
<keyword evidence="1" id="KW-0472">Membrane</keyword>
<evidence type="ECO:0000256" key="1">
    <source>
        <dbReference type="SAM" id="Phobius"/>
    </source>
</evidence>
<evidence type="ECO:0000259" key="2">
    <source>
        <dbReference type="Pfam" id="PF02698"/>
    </source>
</evidence>
<proteinExistence type="predicted"/>
<dbReference type="InterPro" id="IPR051599">
    <property type="entry name" value="Cell_Envelope_Assoc"/>
</dbReference>
<protein>
    <submittedName>
        <fullName evidence="3">ElyC/SanA/YdcF family protein</fullName>
    </submittedName>
</protein>
<feature type="transmembrane region" description="Helical" evidence="1">
    <location>
        <begin position="43"/>
        <end position="64"/>
    </location>
</feature>
<accession>A0ABT5TG35</accession>
<sequence length="258" mass="28778">MFWLKKVLSQLVMPIPLTVLLLLLAACLWRSQRQWFLKLGKISLSLAIAVLLLCSQSQVSYWLAHSLESRYETNNLIMVEPCVVMVLGSSHIEKPGLTAVQQLSATALARLSEGIRQLSLGQQCKLVVSGYSGGLQPTPHASIMAKAAIELGVNPTNIIKFDQPKDTIEEAYALQELIGHHPFKLVTSATHMPRAMSIFRQLGMQPQAAPTDFIARQGFWWRLDADQLLAAQRAIHEYVGMLWLSIKGLKQHTSRETL</sequence>
<keyword evidence="1" id="KW-0812">Transmembrane</keyword>
<dbReference type="Pfam" id="PF02698">
    <property type="entry name" value="DUF218"/>
    <property type="match status" value="1"/>
</dbReference>
<keyword evidence="1" id="KW-1133">Transmembrane helix</keyword>
<dbReference type="PANTHER" id="PTHR30336">
    <property type="entry name" value="INNER MEMBRANE PROTEIN, PROBABLE PERMEASE"/>
    <property type="match status" value="1"/>
</dbReference>
<reference evidence="3 4" key="1">
    <citation type="submission" date="2023-02" db="EMBL/GenBank/DDBJ databases">
        <title>Genome sequence of Shewanella metallivivens ER-Te-42B-Light, sp. nov., enriched from sulfide tube worms (Riftia pachyptila) isolated from Explorer Ridge in the Pacific Ocean.</title>
        <authorList>
            <person name="Maltman C."/>
            <person name="Kuzyk S.B."/>
            <person name="Kyndt J.A."/>
            <person name="Yurkov V."/>
        </authorList>
    </citation>
    <scope>NUCLEOTIDE SEQUENCE [LARGE SCALE GENOMIC DNA]</scope>
    <source>
        <strain evidence="3 4">ER-Te-42B-Light</strain>
    </source>
</reference>